<feature type="transmembrane region" description="Helical" evidence="1">
    <location>
        <begin position="6"/>
        <end position="23"/>
    </location>
</feature>
<dbReference type="AlphaFoldDB" id="A0A6I4NWN9"/>
<protein>
    <submittedName>
        <fullName evidence="2">Uncharacterized protein</fullName>
    </submittedName>
</protein>
<keyword evidence="1" id="KW-0472">Membrane</keyword>
<sequence>MSNGYTFSMILYLALLTVSLLYLKTELPFEKRETSEYFLTTAPINYGNIIYFSVKFLGYQCNNFVKYPLADRSILCQQNIINF</sequence>
<evidence type="ECO:0000256" key="1">
    <source>
        <dbReference type="SAM" id="Phobius"/>
    </source>
</evidence>
<name>A0A6I4NWN9_9FLAO</name>
<gene>
    <name evidence="2" type="ORF">GON26_14030</name>
</gene>
<dbReference type="EMBL" id="WSTB01000007">
    <property type="protein sequence ID" value="MWB95484.1"/>
    <property type="molecule type" value="Genomic_DNA"/>
</dbReference>
<comment type="caution">
    <text evidence="2">The sequence shown here is derived from an EMBL/GenBank/DDBJ whole genome shotgun (WGS) entry which is preliminary data.</text>
</comment>
<reference evidence="2 3" key="1">
    <citation type="submission" date="2019-12" db="EMBL/GenBank/DDBJ databases">
        <authorList>
            <person name="Kim Y.S."/>
        </authorList>
    </citation>
    <scope>NUCLEOTIDE SEQUENCE [LARGE SCALE GENOMIC DNA]</scope>
    <source>
        <strain evidence="2 3">GA093</strain>
    </source>
</reference>
<proteinExistence type="predicted"/>
<keyword evidence="1" id="KW-0812">Transmembrane</keyword>
<accession>A0A6I4NWN9</accession>
<dbReference type="Proteomes" id="UP000471501">
    <property type="component" value="Unassembled WGS sequence"/>
</dbReference>
<evidence type="ECO:0000313" key="2">
    <source>
        <dbReference type="EMBL" id="MWB95484.1"/>
    </source>
</evidence>
<keyword evidence="1" id="KW-1133">Transmembrane helix</keyword>
<organism evidence="2 3">
    <name type="scientific">Flavobacterium hydrocarbonoxydans</name>
    <dbReference type="NCBI Taxonomy" id="2683249"/>
    <lineage>
        <taxon>Bacteria</taxon>
        <taxon>Pseudomonadati</taxon>
        <taxon>Bacteroidota</taxon>
        <taxon>Flavobacteriia</taxon>
        <taxon>Flavobacteriales</taxon>
        <taxon>Flavobacteriaceae</taxon>
        <taxon>Flavobacterium</taxon>
    </lineage>
</organism>
<keyword evidence="3" id="KW-1185">Reference proteome</keyword>
<evidence type="ECO:0000313" key="3">
    <source>
        <dbReference type="Proteomes" id="UP000471501"/>
    </source>
</evidence>
<dbReference type="RefSeq" id="WP_160375407.1">
    <property type="nucleotide sequence ID" value="NZ_WSTB01000007.1"/>
</dbReference>